<dbReference type="InterPro" id="IPR021858">
    <property type="entry name" value="Fun_TF"/>
</dbReference>
<reference evidence="3 4" key="1">
    <citation type="submission" date="2018-01" db="EMBL/GenBank/DDBJ databases">
        <title>Harnessing the power of phylogenomics to disentangle the directionality and signatures of interkingdom host jumping in the parasitic fungal genus Tolypocladium.</title>
        <authorList>
            <person name="Quandt C.A."/>
            <person name="Patterson W."/>
            <person name="Spatafora J.W."/>
        </authorList>
    </citation>
    <scope>NUCLEOTIDE SEQUENCE [LARGE SCALE GENOMIC DNA]</scope>
    <source>
        <strain evidence="3 4">NRBC 100945</strain>
    </source>
</reference>
<sequence length="302" mass="34503">MFIGFRGASKANKSKKVKLLHSIYLFLRVIEESTYMYPSEKQLLTSPYLPTENMRFPSLRTHSMCLGRDLDESTGMDFEFGLFGELDNPKRSGFFKDIYGLPQELISLISRATFLANEITMLRSRYPEFSTTSDLGNRCAELETEICAWSDEGATGDAESDDPVAAFANRAIMAHLTEAFHCATIIFFYRRVRQLNPLLLQPWVEKTLANLQEFEQEQRRFSLINCGIVWPGFIAGAEALDLGLQARFHKHLRDCAKLSGMRNFELAANTLQDLWRARQGEGGENMTWMDLVRDRQLSLVLT</sequence>
<evidence type="ECO:0000256" key="2">
    <source>
        <dbReference type="ARBA" id="ARBA00023242"/>
    </source>
</evidence>
<comment type="subcellular location">
    <subcellularLocation>
        <location evidence="1">Nucleus</location>
    </subcellularLocation>
</comment>
<evidence type="ECO:0000313" key="3">
    <source>
        <dbReference type="EMBL" id="POR38327.1"/>
    </source>
</evidence>
<dbReference type="OrthoDB" id="5089701at2759"/>
<organism evidence="3 4">
    <name type="scientific">Tolypocladium paradoxum</name>
    <dbReference type="NCBI Taxonomy" id="94208"/>
    <lineage>
        <taxon>Eukaryota</taxon>
        <taxon>Fungi</taxon>
        <taxon>Dikarya</taxon>
        <taxon>Ascomycota</taxon>
        <taxon>Pezizomycotina</taxon>
        <taxon>Sordariomycetes</taxon>
        <taxon>Hypocreomycetidae</taxon>
        <taxon>Hypocreales</taxon>
        <taxon>Ophiocordycipitaceae</taxon>
        <taxon>Tolypocladium</taxon>
    </lineage>
</organism>
<dbReference type="PANTHER" id="PTHR37534:SF46">
    <property type="entry name" value="ZN(II)2CYS6 TRANSCRIPTION FACTOR (EUROFUNG)"/>
    <property type="match status" value="1"/>
</dbReference>
<keyword evidence="4" id="KW-1185">Reference proteome</keyword>
<dbReference type="PANTHER" id="PTHR37534">
    <property type="entry name" value="TRANSCRIPTIONAL ACTIVATOR PROTEIN UGA3"/>
    <property type="match status" value="1"/>
</dbReference>
<dbReference type="Pfam" id="PF11951">
    <property type="entry name" value="Fungal_trans_2"/>
    <property type="match status" value="1"/>
</dbReference>
<dbReference type="AlphaFoldDB" id="A0A2S4L7D7"/>
<name>A0A2S4L7D7_9HYPO</name>
<evidence type="ECO:0000313" key="4">
    <source>
        <dbReference type="Proteomes" id="UP000237481"/>
    </source>
</evidence>
<evidence type="ECO:0000256" key="1">
    <source>
        <dbReference type="ARBA" id="ARBA00004123"/>
    </source>
</evidence>
<comment type="caution">
    <text evidence="3">The sequence shown here is derived from an EMBL/GenBank/DDBJ whole genome shotgun (WGS) entry which is preliminary data.</text>
</comment>
<gene>
    <name evidence="3" type="ORF">TPAR_01466</name>
</gene>
<dbReference type="GO" id="GO:0005634">
    <property type="term" value="C:nucleus"/>
    <property type="evidence" value="ECO:0007669"/>
    <property type="project" value="UniProtKB-SubCell"/>
</dbReference>
<dbReference type="EMBL" id="PKSG01000150">
    <property type="protein sequence ID" value="POR38327.1"/>
    <property type="molecule type" value="Genomic_DNA"/>
</dbReference>
<dbReference type="STRING" id="94208.A0A2S4L7D7"/>
<accession>A0A2S4L7D7</accession>
<proteinExistence type="predicted"/>
<protein>
    <submittedName>
        <fullName evidence="3">Uncharacterized protein</fullName>
    </submittedName>
</protein>
<dbReference type="Proteomes" id="UP000237481">
    <property type="component" value="Unassembled WGS sequence"/>
</dbReference>
<keyword evidence="2" id="KW-0539">Nucleus</keyword>